<dbReference type="AlphaFoldDB" id="A0AAT9HM50"/>
<evidence type="ECO:0000259" key="3">
    <source>
        <dbReference type="Pfam" id="PF00596"/>
    </source>
</evidence>
<proteinExistence type="inferred from homology"/>
<dbReference type="EMBL" id="AP035768">
    <property type="protein sequence ID" value="BFO18622.1"/>
    <property type="molecule type" value="Genomic_DNA"/>
</dbReference>
<dbReference type="PANTHER" id="PTHR10672:SF3">
    <property type="entry name" value="PROTEIN HU-LI TAI SHAO"/>
    <property type="match status" value="1"/>
</dbReference>
<evidence type="ECO:0000313" key="4">
    <source>
        <dbReference type="EMBL" id="BFO18622.1"/>
    </source>
</evidence>
<dbReference type="InterPro" id="IPR001303">
    <property type="entry name" value="Aldolase_II/adducin_N"/>
</dbReference>
<evidence type="ECO:0000256" key="1">
    <source>
        <dbReference type="ARBA" id="ARBA00037961"/>
    </source>
</evidence>
<gene>
    <name evidence="4" type="ORF">SHKM778_50100</name>
</gene>
<accession>A0AAT9HM50</accession>
<dbReference type="Pfam" id="PF00596">
    <property type="entry name" value="Aldolase_II"/>
    <property type="match status" value="1"/>
</dbReference>
<dbReference type="PANTHER" id="PTHR10672">
    <property type="entry name" value="ADDUCIN"/>
    <property type="match status" value="1"/>
</dbReference>
<feature type="region of interest" description="Disordered" evidence="2">
    <location>
        <begin position="59"/>
        <end position="108"/>
    </location>
</feature>
<feature type="domain" description="Class II aldolase/adducin N-terminal" evidence="3">
    <location>
        <begin position="1"/>
        <end position="82"/>
    </location>
</feature>
<comment type="similarity">
    <text evidence="1">Belongs to the aldolase class II family.</text>
</comment>
<sequence>MSFKHIRVSDLLLVNHEGDVVQGRHRVNRAAFAIHSAVHAARPDVIGAAHSHSVYGKALSATTQRLEPSPRTRARSTRTTGCTRTTPGWPTTPRRAGASPRRWARIRR</sequence>
<dbReference type="InterPro" id="IPR051017">
    <property type="entry name" value="Aldolase-II_Adducin_sf"/>
</dbReference>
<dbReference type="InterPro" id="IPR036409">
    <property type="entry name" value="Aldolase_II/adducin_N_sf"/>
</dbReference>
<dbReference type="GO" id="GO:0051015">
    <property type="term" value="F:actin filament binding"/>
    <property type="evidence" value="ECO:0007669"/>
    <property type="project" value="TreeGrafter"/>
</dbReference>
<dbReference type="SUPFAM" id="SSF53639">
    <property type="entry name" value="AraD/HMP-PK domain-like"/>
    <property type="match status" value="1"/>
</dbReference>
<reference evidence="4" key="2">
    <citation type="submission" date="2024-07" db="EMBL/GenBank/DDBJ databases">
        <title>Streptomyces haneummycinica sp. nov., a new antibiotic-producing actinobacterium isolated from marine sediment.</title>
        <authorList>
            <person name="Uemura M."/>
            <person name="Hamada M."/>
            <person name="Hirano S."/>
            <person name="Kobayashi K."/>
            <person name="Ohshiro T."/>
            <person name="Kobayashi T."/>
            <person name="Terahara T."/>
        </authorList>
    </citation>
    <scope>NUCLEOTIDE SEQUENCE</scope>
    <source>
        <strain evidence="4">KM77-8</strain>
    </source>
</reference>
<reference evidence="4" key="1">
    <citation type="submission" date="2024-06" db="EMBL/GenBank/DDBJ databases">
        <authorList>
            <consortium name="consrtm"/>
            <person name="Uemura M."/>
            <person name="Terahara T."/>
        </authorList>
    </citation>
    <scope>NUCLEOTIDE SEQUENCE</scope>
    <source>
        <strain evidence="4">KM77-8</strain>
    </source>
</reference>
<organism evidence="4">
    <name type="scientific">Streptomyces haneummycinicus</name>
    <dbReference type="NCBI Taxonomy" id="3074435"/>
    <lineage>
        <taxon>Bacteria</taxon>
        <taxon>Bacillati</taxon>
        <taxon>Actinomycetota</taxon>
        <taxon>Actinomycetes</taxon>
        <taxon>Kitasatosporales</taxon>
        <taxon>Streptomycetaceae</taxon>
        <taxon>Streptomyces</taxon>
    </lineage>
</organism>
<protein>
    <recommendedName>
        <fullName evidence="3">Class II aldolase/adducin N-terminal domain-containing protein</fullName>
    </recommendedName>
</protein>
<evidence type="ECO:0000256" key="2">
    <source>
        <dbReference type="SAM" id="MobiDB-lite"/>
    </source>
</evidence>
<dbReference type="Gene3D" id="3.40.225.10">
    <property type="entry name" value="Class II aldolase/adducin N-terminal domain"/>
    <property type="match status" value="1"/>
</dbReference>
<name>A0AAT9HM50_9ACTN</name>
<feature type="compositionally biased region" description="Low complexity" evidence="2">
    <location>
        <begin position="77"/>
        <end position="96"/>
    </location>
</feature>
<dbReference type="GO" id="GO:0005856">
    <property type="term" value="C:cytoskeleton"/>
    <property type="evidence" value="ECO:0007669"/>
    <property type="project" value="TreeGrafter"/>
</dbReference>